<accession>G0ADK1</accession>
<sequence>MQIVELAPHVRPACCFADRTVFKQRIEAGVMLYRNLCCGGGFESEFLQ</sequence>
<proteinExistence type="predicted"/>
<reference evidence="1 2" key="1">
    <citation type="journal article" date="2004" name="Environ. Microbiol.">
        <title>Phylogeny-function analysis of (meta)genomic libraries: screening for expression of ribosomal RNA genes by large-insert library fluorescent in situ hybridization (LIL-FISH).</title>
        <authorList>
            <person name="Leveau J.H."/>
            <person name="Gerards S."/>
            <person name="de Boer W."/>
            <person name="van Veen J.A."/>
        </authorList>
    </citation>
    <scope>NUCLEOTIDE SEQUENCE [LARGE SCALE GENOMIC DNA]</scope>
    <source>
        <strain evidence="1 2">Ter331</strain>
    </source>
</reference>
<dbReference type="HOGENOM" id="CLU_3151634_0_0_4"/>
<reference evidence="1 2" key="4">
    <citation type="journal article" date="2010" name="Environ. Microbiol.">
        <title>The bacterial genus Collimonas: mycophagy, weathering and other adaptive solutions to life in oligotrophic soil environments.</title>
        <authorList>
            <person name="Leveau J.H."/>
            <person name="Uroz S."/>
            <person name="de Boer W."/>
        </authorList>
    </citation>
    <scope>NUCLEOTIDE SEQUENCE [LARGE SCALE GENOMIC DNA]</scope>
    <source>
        <strain evidence="1 2">Ter331</strain>
    </source>
</reference>
<dbReference type="KEGG" id="cfu:CFU_3719"/>
<reference evidence="1 2" key="5">
    <citation type="journal article" date="2011" name="ISME J.">
        <title>Dual transcriptional profiling of a bacterial/fungal confrontation: Collimonas fungivorans versus Aspergillus niger.</title>
        <authorList>
            <person name="Mela F."/>
            <person name="Fritsche K."/>
            <person name="de Boer W."/>
            <person name="van Veen J.A."/>
            <person name="de Graaff L.H."/>
            <person name="van den Berg M."/>
            <person name="Leveau J.H."/>
        </authorList>
    </citation>
    <scope>NUCLEOTIDE SEQUENCE [LARGE SCALE GENOMIC DNA]</scope>
    <source>
        <strain evidence="1 2">Ter331</strain>
    </source>
</reference>
<evidence type="ECO:0000313" key="1">
    <source>
        <dbReference type="EMBL" id="AEK63543.1"/>
    </source>
</evidence>
<dbReference type="AlphaFoldDB" id="G0ADK1"/>
<dbReference type="EMBL" id="CP002745">
    <property type="protein sequence ID" value="AEK63543.1"/>
    <property type="molecule type" value="Genomic_DNA"/>
</dbReference>
<protein>
    <submittedName>
        <fullName evidence="1">Uncharacterized protein</fullName>
    </submittedName>
</protein>
<name>G0ADK1_COLFT</name>
<reference evidence="2" key="6">
    <citation type="submission" date="2011-05" db="EMBL/GenBank/DDBJ databases">
        <title>Complete sequence of Collimonas fungivorans Ter331.</title>
        <authorList>
            <person name="Leveau J.H."/>
        </authorList>
    </citation>
    <scope>NUCLEOTIDE SEQUENCE [LARGE SCALE GENOMIC DNA]</scope>
    <source>
        <strain evidence="2">Ter331</strain>
    </source>
</reference>
<reference evidence="1 2" key="3">
    <citation type="journal article" date="2008" name="FEMS Microbiol. Ecol.">
        <title>Identification and characterization of genes underlying chitinolysis in Collimonas fungivorans Ter331.</title>
        <authorList>
            <person name="Fritsche K."/>
            <person name="de Boer W."/>
            <person name="Gerards S."/>
            <person name="van den Berg M."/>
            <person name="van Veen J.A."/>
            <person name="Leveau J.H."/>
        </authorList>
    </citation>
    <scope>NUCLEOTIDE SEQUENCE [LARGE SCALE GENOMIC DNA]</scope>
    <source>
        <strain evidence="1 2">Ter331</strain>
    </source>
</reference>
<organism evidence="1 2">
    <name type="scientific">Collimonas fungivorans (strain Ter331)</name>
    <dbReference type="NCBI Taxonomy" id="1005048"/>
    <lineage>
        <taxon>Bacteria</taxon>
        <taxon>Pseudomonadati</taxon>
        <taxon>Pseudomonadota</taxon>
        <taxon>Betaproteobacteria</taxon>
        <taxon>Burkholderiales</taxon>
        <taxon>Oxalobacteraceae</taxon>
        <taxon>Collimonas</taxon>
    </lineage>
</organism>
<dbReference type="Proteomes" id="UP000008392">
    <property type="component" value="Chromosome"/>
</dbReference>
<reference evidence="1 2" key="2">
    <citation type="journal article" date="2006" name="J. Microbiol. Methods">
        <title>Genomic flank-sequencing of plasposon insertion sites for rapid identification of functional genes.</title>
        <authorList>
            <person name="Leveau J.H."/>
            <person name="Gerards S."/>
            <person name="Fritsche K."/>
            <person name="Zondag G."/>
            <person name="van Veen J.A."/>
        </authorList>
    </citation>
    <scope>NUCLEOTIDE SEQUENCE [LARGE SCALE GENOMIC DNA]</scope>
    <source>
        <strain evidence="1 2">Ter331</strain>
    </source>
</reference>
<evidence type="ECO:0000313" key="2">
    <source>
        <dbReference type="Proteomes" id="UP000008392"/>
    </source>
</evidence>
<keyword evidence="2" id="KW-1185">Reference proteome</keyword>
<gene>
    <name evidence="1" type="ordered locus">CFU_3719</name>
</gene>